<dbReference type="RefSeq" id="WP_168105742.1">
    <property type="nucleotide sequence ID" value="NZ_VTOX01000001.1"/>
</dbReference>
<dbReference type="Proteomes" id="UP000521868">
    <property type="component" value="Unassembled WGS sequence"/>
</dbReference>
<dbReference type="InterPro" id="IPR009495">
    <property type="entry name" value="NrsF"/>
</dbReference>
<feature type="transmembrane region" description="Helical" evidence="1">
    <location>
        <begin position="60"/>
        <end position="79"/>
    </location>
</feature>
<feature type="transmembrane region" description="Helical" evidence="1">
    <location>
        <begin position="185"/>
        <end position="208"/>
    </location>
</feature>
<name>A0A7X6DCM8_9BURK</name>
<feature type="transmembrane region" description="Helical" evidence="1">
    <location>
        <begin position="133"/>
        <end position="153"/>
    </location>
</feature>
<keyword evidence="1" id="KW-1133">Transmembrane helix</keyword>
<dbReference type="AlphaFoldDB" id="A0A7X6DCM8"/>
<keyword evidence="1" id="KW-0472">Membrane</keyword>
<sequence>MRTEDLIGLLAADAVPVRRHAASRRLALALAAGLPLAGVVMALLGYGVRDDLDQVVALPMFWVKLLLPAVLSAAALVTLQRLARPGVKPGSAWIGIAGPLLALWALAAVTLVLAPEERRPALVLGQTWRTCSASIAVISLPVFGSMFAALSSLAPTRPALAGACAGLVAGAAGAAIYAFHCPELAAPFLAVWYVAGIAVPTAAGAVLGPRLLRW</sequence>
<protein>
    <submittedName>
        <fullName evidence="2">DUF1109 domain-containing protein</fullName>
    </submittedName>
</protein>
<keyword evidence="3" id="KW-1185">Reference proteome</keyword>
<comment type="caution">
    <text evidence="2">The sequence shown here is derived from an EMBL/GenBank/DDBJ whole genome shotgun (WGS) entry which is preliminary data.</text>
</comment>
<feature type="transmembrane region" description="Helical" evidence="1">
    <location>
        <begin position="26"/>
        <end position="48"/>
    </location>
</feature>
<reference evidence="2 3" key="1">
    <citation type="journal article" date="2020" name="Nature">
        <title>Bacterial chemolithoautotrophy via manganese oxidation.</title>
        <authorList>
            <person name="Yu H."/>
            <person name="Leadbetter J.R."/>
        </authorList>
    </citation>
    <scope>NUCLEOTIDE SEQUENCE [LARGE SCALE GENOMIC DNA]</scope>
    <source>
        <strain evidence="2 3">RBP-1</strain>
    </source>
</reference>
<feature type="transmembrane region" description="Helical" evidence="1">
    <location>
        <begin position="160"/>
        <end position="179"/>
    </location>
</feature>
<evidence type="ECO:0000313" key="2">
    <source>
        <dbReference type="EMBL" id="NKE64672.1"/>
    </source>
</evidence>
<accession>A0A7X6DCM8</accession>
<organism evidence="2 3">
    <name type="scientific">Ramlibacter lithotrophicus</name>
    <dbReference type="NCBI Taxonomy" id="2606681"/>
    <lineage>
        <taxon>Bacteria</taxon>
        <taxon>Pseudomonadati</taxon>
        <taxon>Pseudomonadota</taxon>
        <taxon>Betaproteobacteria</taxon>
        <taxon>Burkholderiales</taxon>
        <taxon>Comamonadaceae</taxon>
        <taxon>Ramlibacter</taxon>
    </lineage>
</organism>
<evidence type="ECO:0000256" key="1">
    <source>
        <dbReference type="SAM" id="Phobius"/>
    </source>
</evidence>
<keyword evidence="1" id="KW-0812">Transmembrane</keyword>
<gene>
    <name evidence="2" type="ORF">RAMLITH_02460</name>
</gene>
<proteinExistence type="predicted"/>
<evidence type="ECO:0000313" key="3">
    <source>
        <dbReference type="Proteomes" id="UP000521868"/>
    </source>
</evidence>
<dbReference type="EMBL" id="VTOX01000001">
    <property type="protein sequence ID" value="NKE64672.1"/>
    <property type="molecule type" value="Genomic_DNA"/>
</dbReference>
<feature type="transmembrane region" description="Helical" evidence="1">
    <location>
        <begin position="91"/>
        <end position="113"/>
    </location>
</feature>
<dbReference type="Pfam" id="PF06532">
    <property type="entry name" value="NrsF"/>
    <property type="match status" value="1"/>
</dbReference>